<dbReference type="AlphaFoldDB" id="M8CJR6"/>
<accession>M8CJR6</accession>
<evidence type="ECO:0000313" key="2">
    <source>
        <dbReference type="EnsemblPlants" id="EMT23596"/>
    </source>
</evidence>
<proteinExistence type="predicted"/>
<dbReference type="EnsemblPlants" id="EMT23596">
    <property type="protein sequence ID" value="EMT23596"/>
    <property type="gene ID" value="F775_43670"/>
</dbReference>
<feature type="region of interest" description="Disordered" evidence="1">
    <location>
        <begin position="1"/>
        <end position="61"/>
    </location>
</feature>
<name>M8CJR6_AEGTA</name>
<sequence length="61" mass="6513">MAQQWPKHYDDMTEMLGGGARREAGHEEGELELEDGQALGGGPDAGGHELLDPDSLTHIAD</sequence>
<protein>
    <submittedName>
        <fullName evidence="2">Uncharacterized protein</fullName>
    </submittedName>
</protein>
<organism evidence="2">
    <name type="scientific">Aegilops tauschii</name>
    <name type="common">Tausch's goatgrass</name>
    <name type="synonym">Aegilops squarrosa</name>
    <dbReference type="NCBI Taxonomy" id="37682"/>
    <lineage>
        <taxon>Eukaryota</taxon>
        <taxon>Viridiplantae</taxon>
        <taxon>Streptophyta</taxon>
        <taxon>Embryophyta</taxon>
        <taxon>Tracheophyta</taxon>
        <taxon>Spermatophyta</taxon>
        <taxon>Magnoliopsida</taxon>
        <taxon>Liliopsida</taxon>
        <taxon>Poales</taxon>
        <taxon>Poaceae</taxon>
        <taxon>BOP clade</taxon>
        <taxon>Pooideae</taxon>
        <taxon>Triticodae</taxon>
        <taxon>Triticeae</taxon>
        <taxon>Triticinae</taxon>
        <taxon>Aegilops</taxon>
    </lineage>
</organism>
<reference evidence="2" key="1">
    <citation type="submission" date="2015-06" db="UniProtKB">
        <authorList>
            <consortium name="EnsemblPlants"/>
        </authorList>
    </citation>
    <scope>IDENTIFICATION</scope>
</reference>
<evidence type="ECO:0000256" key="1">
    <source>
        <dbReference type="SAM" id="MobiDB-lite"/>
    </source>
</evidence>